<evidence type="ECO:0000313" key="16">
    <source>
        <dbReference type="Proteomes" id="UP000826146"/>
    </source>
</evidence>
<gene>
    <name evidence="15" type="ORF">NHP190012_07730</name>
</gene>
<name>A0ABM7SED5_9HELI</name>
<keyword evidence="10 13" id="KW-0342">GTP-binding</keyword>
<evidence type="ECO:0000256" key="13">
    <source>
        <dbReference type="RuleBase" id="RU362098"/>
    </source>
</evidence>
<comment type="caution">
    <text evidence="13">Lacks conserved residue(s) required for the propagation of feature annotation.</text>
</comment>
<feature type="transmembrane region" description="Helical" evidence="13">
    <location>
        <begin position="348"/>
        <end position="369"/>
    </location>
</feature>
<dbReference type="InterPro" id="IPR027417">
    <property type="entry name" value="P-loop_NTPase"/>
</dbReference>
<keyword evidence="16" id="KW-1185">Reference proteome</keyword>
<evidence type="ECO:0000259" key="14">
    <source>
        <dbReference type="PROSITE" id="PS51711"/>
    </source>
</evidence>
<evidence type="ECO:0000256" key="12">
    <source>
        <dbReference type="NCBIfam" id="TIGR00437"/>
    </source>
</evidence>
<evidence type="ECO:0000256" key="7">
    <source>
        <dbReference type="ARBA" id="ARBA00022989"/>
    </source>
</evidence>
<dbReference type="Pfam" id="PF07664">
    <property type="entry name" value="FeoB_C"/>
    <property type="match status" value="1"/>
</dbReference>
<proteinExistence type="inferred from homology"/>
<evidence type="ECO:0000256" key="1">
    <source>
        <dbReference type="ARBA" id="ARBA00004651"/>
    </source>
</evidence>
<evidence type="ECO:0000256" key="5">
    <source>
        <dbReference type="ARBA" id="ARBA00022692"/>
    </source>
</evidence>
<dbReference type="SUPFAM" id="SSF52540">
    <property type="entry name" value="P-loop containing nucleoside triphosphate hydrolases"/>
    <property type="match status" value="1"/>
</dbReference>
<evidence type="ECO:0000256" key="2">
    <source>
        <dbReference type="ARBA" id="ARBA00022448"/>
    </source>
</evidence>
<evidence type="ECO:0000256" key="9">
    <source>
        <dbReference type="ARBA" id="ARBA00023065"/>
    </source>
</evidence>
<keyword evidence="7 13" id="KW-1133">Transmembrane helix</keyword>
<dbReference type="CDD" id="cd01879">
    <property type="entry name" value="FeoB"/>
    <property type="match status" value="1"/>
</dbReference>
<comment type="similarity">
    <text evidence="13">Belongs to the TRAFAC class TrmE-Era-EngA-EngB-Septin-like GTPase superfamily. FeoB GTPase (TC 9.A.8) family.</text>
</comment>
<organism evidence="15 16">
    <name type="scientific">Helicobacter gastrofelis</name>
    <dbReference type="NCBI Taxonomy" id="2849642"/>
    <lineage>
        <taxon>Bacteria</taxon>
        <taxon>Pseudomonadati</taxon>
        <taxon>Campylobacterota</taxon>
        <taxon>Epsilonproteobacteria</taxon>
        <taxon>Campylobacterales</taxon>
        <taxon>Helicobacteraceae</taxon>
        <taxon>Helicobacter</taxon>
    </lineage>
</organism>
<sequence length="495" mass="54665">MQTIVVALVGQPNVGKSSLINALSGAHLKVGNFAGVTVEKTQVQTTYKDTQITIIDLPGIYALNGFTLEEKLTREFLDTETYDLILNVLDCTNLERNLALSTQLLKLPHKTLLALNMFDEAQQEGLEIDTKTLAHRLNAPCIPTSAYKRTNINTLLDAIIALHSAPTPAKSADSLNFKPTQADLQFCRQLAKEVSKQTKPTPTRKLDRLFLHEYYGLPIFLGLMFLVFTLSFLVGGLGQDLVDNFFAFLSQSLKEHIANPQIASMLSDGVVAGVGAVLSFLPLIVILYLGIGLLEGTGYMSRVAFLLDGILHKFGLHGKSFIPLITGFGCSVPAYMATRTLQNQHERLITLFVIGFMSCSARLPIYVLFVGSFFPQKYASVAIFAIYILGAVVALLMAKFLNLSVFKGKQESFVMEMPKYRLPSLKVLYFGIYTKSLSYIKKAGTYILGGSLLIWFTSQYPKPDLTPYNATKTQIQASALTPQQKSELCKPCKRN</sequence>
<comment type="function">
    <text evidence="13">Probable transporter of a GTP-driven Fe(2+) uptake system.</text>
</comment>
<evidence type="ECO:0000256" key="10">
    <source>
        <dbReference type="ARBA" id="ARBA00023134"/>
    </source>
</evidence>
<keyword evidence="6" id="KW-0547">Nucleotide-binding</keyword>
<dbReference type="InterPro" id="IPR050860">
    <property type="entry name" value="FeoB_GTPase"/>
</dbReference>
<feature type="domain" description="FeoB-type G" evidence="14">
    <location>
        <begin position="3"/>
        <end position="165"/>
    </location>
</feature>
<dbReference type="NCBIfam" id="TIGR00437">
    <property type="entry name" value="feoB"/>
    <property type="match status" value="1"/>
</dbReference>
<keyword evidence="11 13" id="KW-0472">Membrane</keyword>
<evidence type="ECO:0000313" key="15">
    <source>
        <dbReference type="EMBL" id="BCZ19131.1"/>
    </source>
</evidence>
<keyword evidence="4 13" id="KW-0410">Iron transport</keyword>
<evidence type="ECO:0000256" key="11">
    <source>
        <dbReference type="ARBA" id="ARBA00023136"/>
    </source>
</evidence>
<keyword evidence="3" id="KW-1003">Cell membrane</keyword>
<dbReference type="InterPro" id="IPR005225">
    <property type="entry name" value="Small_GTP-bd"/>
</dbReference>
<feature type="transmembrane region" description="Helical" evidence="13">
    <location>
        <begin position="270"/>
        <end position="294"/>
    </location>
</feature>
<protein>
    <recommendedName>
        <fullName evidence="12 13">Ferrous iron transport protein B</fullName>
    </recommendedName>
</protein>
<dbReference type="InterPro" id="IPR011640">
    <property type="entry name" value="Fe2_transport_prot_B_C"/>
</dbReference>
<dbReference type="PANTHER" id="PTHR43185:SF1">
    <property type="entry name" value="FE(2+) TRANSPORTER FEOB"/>
    <property type="match status" value="1"/>
</dbReference>
<dbReference type="Pfam" id="PF02421">
    <property type="entry name" value="FeoB_N"/>
    <property type="match status" value="1"/>
</dbReference>
<evidence type="ECO:0000256" key="3">
    <source>
        <dbReference type="ARBA" id="ARBA00022475"/>
    </source>
</evidence>
<dbReference type="Proteomes" id="UP000826146">
    <property type="component" value="Chromosome"/>
</dbReference>
<dbReference type="InterPro" id="IPR003373">
    <property type="entry name" value="Fe2_transport_prot-B"/>
</dbReference>
<dbReference type="NCBIfam" id="TIGR00231">
    <property type="entry name" value="small_GTP"/>
    <property type="match status" value="1"/>
</dbReference>
<reference evidence="15 16" key="1">
    <citation type="submission" date="2021-07" db="EMBL/GenBank/DDBJ databases">
        <title>Novel Helicobacter sp. Isolated from a cat.</title>
        <authorList>
            <person name="Rimbara E."/>
            <person name="Suzuki M."/>
        </authorList>
    </citation>
    <scope>NUCLEOTIDE SEQUENCE [LARGE SCALE GENOMIC DNA]</scope>
    <source>
        <strain evidence="16">NHP19-012</strain>
    </source>
</reference>
<dbReference type="Gene3D" id="3.40.50.300">
    <property type="entry name" value="P-loop containing nucleotide triphosphate hydrolases"/>
    <property type="match status" value="1"/>
</dbReference>
<keyword evidence="2 13" id="KW-0813">Transport</keyword>
<evidence type="ECO:0000256" key="4">
    <source>
        <dbReference type="ARBA" id="ARBA00022496"/>
    </source>
</evidence>
<dbReference type="InterPro" id="IPR011642">
    <property type="entry name" value="Gate_dom"/>
</dbReference>
<comment type="subcellular location">
    <subcellularLocation>
        <location evidence="13">Cell inner membrane</location>
        <topology evidence="13">Multi-pass membrane protein</topology>
    </subcellularLocation>
    <subcellularLocation>
        <location evidence="1">Cell membrane</location>
        <topology evidence="1">Multi-pass membrane protein</topology>
    </subcellularLocation>
</comment>
<dbReference type="PROSITE" id="PS51711">
    <property type="entry name" value="G_FEOB"/>
    <property type="match status" value="1"/>
</dbReference>
<evidence type="ECO:0000256" key="8">
    <source>
        <dbReference type="ARBA" id="ARBA00023004"/>
    </source>
</evidence>
<keyword evidence="5 13" id="KW-0812">Transmembrane</keyword>
<keyword evidence="8 13" id="KW-0408">Iron</keyword>
<feature type="transmembrane region" description="Helical" evidence="13">
    <location>
        <begin position="381"/>
        <end position="401"/>
    </location>
</feature>
<dbReference type="Pfam" id="PF07670">
    <property type="entry name" value="Gate"/>
    <property type="match status" value="1"/>
</dbReference>
<feature type="transmembrane region" description="Helical" evidence="13">
    <location>
        <begin position="214"/>
        <end position="234"/>
    </location>
</feature>
<dbReference type="InterPro" id="IPR030389">
    <property type="entry name" value="G_FEOB_dom"/>
</dbReference>
<dbReference type="EMBL" id="AP024819">
    <property type="protein sequence ID" value="BCZ19131.1"/>
    <property type="molecule type" value="Genomic_DNA"/>
</dbReference>
<accession>A0ABM7SED5</accession>
<dbReference type="PANTHER" id="PTHR43185">
    <property type="entry name" value="FERROUS IRON TRANSPORT PROTEIN B"/>
    <property type="match status" value="1"/>
</dbReference>
<evidence type="ECO:0000256" key="6">
    <source>
        <dbReference type="ARBA" id="ARBA00022741"/>
    </source>
</evidence>
<keyword evidence="9" id="KW-0406">Ion transport</keyword>